<name>A0ABT0AXG5_9SPHN</name>
<evidence type="ECO:0000313" key="3">
    <source>
        <dbReference type="EMBL" id="MCJ2177330.1"/>
    </source>
</evidence>
<gene>
    <name evidence="3" type="ORF">MTR64_02020</name>
</gene>
<dbReference type="Pfam" id="PF04075">
    <property type="entry name" value="F420H2_quin_red"/>
    <property type="match status" value="1"/>
</dbReference>
<dbReference type="Gene3D" id="2.30.110.10">
    <property type="entry name" value="Electron Transport, Fmn-binding Protein, Chain A"/>
    <property type="match status" value="1"/>
</dbReference>
<keyword evidence="4" id="KW-1185">Reference proteome</keyword>
<proteinExistence type="inferred from homology"/>
<comment type="caution">
    <text evidence="3">The sequence shown here is derived from an EMBL/GenBank/DDBJ whole genome shotgun (WGS) entry which is preliminary data.</text>
</comment>
<dbReference type="RefSeq" id="WP_243990203.1">
    <property type="nucleotide sequence ID" value="NZ_JALHLE010000002.1"/>
</dbReference>
<organism evidence="3 4">
    <name type="scientific">Novosphingobium album</name>
    <name type="common">ex Hu et al. 2023</name>
    <dbReference type="NCBI Taxonomy" id="2930093"/>
    <lineage>
        <taxon>Bacteria</taxon>
        <taxon>Pseudomonadati</taxon>
        <taxon>Pseudomonadota</taxon>
        <taxon>Alphaproteobacteria</taxon>
        <taxon>Sphingomonadales</taxon>
        <taxon>Sphingomonadaceae</taxon>
        <taxon>Novosphingobium</taxon>
    </lineage>
</organism>
<protein>
    <submittedName>
        <fullName evidence="3">Nitroreductase family deazaflavin-dependent oxidoreductase</fullName>
    </submittedName>
</protein>
<dbReference type="NCBIfam" id="TIGR00026">
    <property type="entry name" value="hi_GC_TIGR00026"/>
    <property type="match status" value="1"/>
</dbReference>
<sequence>MTFEGTEQLLARTQDFVNEHRSLYLQSGGAMGHILDFKHAGARGLLPSLLLKTIGRKSGRIFVTPLIYGIYGDEWVVIASKGGAPEHPAWYLNLTAQPSAGMQVATQAFEVQWREPVGEERDAVWAYMAHLYPPYGDYQKASEGRVIPVVMLSPKAELAPFSAELI</sequence>
<comment type="similarity">
    <text evidence="1">Belongs to the F420H(2)-dependent quinone reductase family.</text>
</comment>
<dbReference type="PANTHER" id="PTHR39428">
    <property type="entry name" value="F420H(2)-DEPENDENT QUINONE REDUCTASE RV1261C"/>
    <property type="match status" value="1"/>
</dbReference>
<evidence type="ECO:0000256" key="2">
    <source>
        <dbReference type="ARBA" id="ARBA00049106"/>
    </source>
</evidence>
<dbReference type="PANTHER" id="PTHR39428:SF3">
    <property type="entry name" value="DEAZAFLAVIN-DEPENDENT NITROREDUCTASE"/>
    <property type="match status" value="1"/>
</dbReference>
<dbReference type="EMBL" id="JALHLE010000002">
    <property type="protein sequence ID" value="MCJ2177330.1"/>
    <property type="molecule type" value="Genomic_DNA"/>
</dbReference>
<dbReference type="InterPro" id="IPR004378">
    <property type="entry name" value="F420H2_quin_Rdtase"/>
</dbReference>
<evidence type="ECO:0000256" key="1">
    <source>
        <dbReference type="ARBA" id="ARBA00008710"/>
    </source>
</evidence>
<reference evidence="3" key="1">
    <citation type="submission" date="2022-03" db="EMBL/GenBank/DDBJ databases">
        <title>Identification of a novel bacterium isolated from mangrove sediments.</title>
        <authorList>
            <person name="Pan X."/>
        </authorList>
    </citation>
    <scope>NUCLEOTIDE SEQUENCE</scope>
    <source>
        <strain evidence="3">B2580</strain>
    </source>
</reference>
<accession>A0ABT0AXG5</accession>
<dbReference type="InterPro" id="IPR012349">
    <property type="entry name" value="Split_barrel_FMN-bd"/>
</dbReference>
<comment type="catalytic activity">
    <reaction evidence="2">
        <text>oxidized coenzyme F420-(gamma-L-Glu)(n) + a quinol + H(+) = reduced coenzyme F420-(gamma-L-Glu)(n) + a quinone</text>
        <dbReference type="Rhea" id="RHEA:39663"/>
        <dbReference type="Rhea" id="RHEA-COMP:12939"/>
        <dbReference type="Rhea" id="RHEA-COMP:14378"/>
        <dbReference type="ChEBI" id="CHEBI:15378"/>
        <dbReference type="ChEBI" id="CHEBI:24646"/>
        <dbReference type="ChEBI" id="CHEBI:132124"/>
        <dbReference type="ChEBI" id="CHEBI:133980"/>
        <dbReference type="ChEBI" id="CHEBI:139511"/>
    </reaction>
</comment>
<dbReference type="Proteomes" id="UP001162880">
    <property type="component" value="Unassembled WGS sequence"/>
</dbReference>
<evidence type="ECO:0000313" key="4">
    <source>
        <dbReference type="Proteomes" id="UP001162880"/>
    </source>
</evidence>